<organism evidence="3 4">
    <name type="scientific">Pestalotiopsis fici (strain W106-1 / CGMCC3.15140)</name>
    <dbReference type="NCBI Taxonomy" id="1229662"/>
    <lineage>
        <taxon>Eukaryota</taxon>
        <taxon>Fungi</taxon>
        <taxon>Dikarya</taxon>
        <taxon>Ascomycota</taxon>
        <taxon>Pezizomycotina</taxon>
        <taxon>Sordariomycetes</taxon>
        <taxon>Xylariomycetidae</taxon>
        <taxon>Amphisphaeriales</taxon>
        <taxon>Sporocadaceae</taxon>
        <taxon>Pestalotiopsis</taxon>
    </lineage>
</organism>
<name>W3X7U1_PESFW</name>
<dbReference type="InParanoid" id="W3X7U1"/>
<evidence type="ECO:0000313" key="4">
    <source>
        <dbReference type="Proteomes" id="UP000030651"/>
    </source>
</evidence>
<dbReference type="GeneID" id="19271477"/>
<dbReference type="SUPFAM" id="SSF53474">
    <property type="entry name" value="alpha/beta-Hydrolases"/>
    <property type="match status" value="1"/>
</dbReference>
<dbReference type="OMA" id="LCVEDRQ"/>
<dbReference type="PANTHER" id="PTHR48081">
    <property type="entry name" value="AB HYDROLASE SUPERFAMILY PROTEIN C4A8.06C"/>
    <property type="match status" value="1"/>
</dbReference>
<dbReference type="eggNOG" id="KOG1515">
    <property type="taxonomic scope" value="Eukaryota"/>
</dbReference>
<dbReference type="PANTHER" id="PTHR48081:SF8">
    <property type="entry name" value="ALPHA_BETA HYDROLASE FOLD-3 DOMAIN-CONTAINING PROTEIN-RELATED"/>
    <property type="match status" value="1"/>
</dbReference>
<proteinExistence type="predicted"/>
<dbReference type="AlphaFoldDB" id="W3X7U1"/>
<dbReference type="Proteomes" id="UP000030651">
    <property type="component" value="Unassembled WGS sequence"/>
</dbReference>
<keyword evidence="4" id="KW-1185">Reference proteome</keyword>
<dbReference type="Pfam" id="PF07859">
    <property type="entry name" value="Abhydrolase_3"/>
    <property type="match status" value="1"/>
</dbReference>
<keyword evidence="1" id="KW-0378">Hydrolase</keyword>
<evidence type="ECO:0000313" key="3">
    <source>
        <dbReference type="EMBL" id="ETS81462.1"/>
    </source>
</evidence>
<dbReference type="STRING" id="1229662.W3X7U1"/>
<sequence>MAVLDDPTTWDEWGKVDDEFAQMLADKVERRFPPVELDKLPHIRSTWMQKCRADMIQMLDGNKNHVTSQEISIPLSNGDETRALVFKPKMDTGGDKPLLVLIHGGGFLFGVAEMEAAACISATREYGCVSISLDYKLAPEAKFPTAYNDCWEALQWLATNASTIGASPASGFILGGTSSGGQMTAALSHMARDQSLSPPLTGVYLNVPALVQPSLVPHMYKQMYNSRKQNEGKTGLSKETILIFERALEADLESELWNPMLWRNGHANLPKTYFQVCGSDVLRDDALIYERILRKEYGIKTRLDIYPGLPHVFWYMFPGHSSVTRFHEERIKGLGWLLQQ</sequence>
<dbReference type="HOGENOM" id="CLU_012494_6_3_1"/>
<dbReference type="RefSeq" id="XP_007833236.1">
    <property type="nucleotide sequence ID" value="XM_007835045.1"/>
</dbReference>
<dbReference type="InterPro" id="IPR029058">
    <property type="entry name" value="AB_hydrolase_fold"/>
</dbReference>
<dbReference type="InterPro" id="IPR013094">
    <property type="entry name" value="AB_hydrolase_3"/>
</dbReference>
<gene>
    <name evidence="3" type="ORF">PFICI_06464</name>
</gene>
<dbReference type="InterPro" id="IPR050300">
    <property type="entry name" value="GDXG_lipolytic_enzyme"/>
</dbReference>
<evidence type="ECO:0000259" key="2">
    <source>
        <dbReference type="Pfam" id="PF07859"/>
    </source>
</evidence>
<reference evidence="4" key="1">
    <citation type="journal article" date="2015" name="BMC Genomics">
        <title>Genomic and transcriptomic analysis of the endophytic fungus Pestalotiopsis fici reveals its lifestyle and high potential for synthesis of natural products.</title>
        <authorList>
            <person name="Wang X."/>
            <person name="Zhang X."/>
            <person name="Liu L."/>
            <person name="Xiang M."/>
            <person name="Wang W."/>
            <person name="Sun X."/>
            <person name="Che Y."/>
            <person name="Guo L."/>
            <person name="Liu G."/>
            <person name="Guo L."/>
            <person name="Wang C."/>
            <person name="Yin W.B."/>
            <person name="Stadler M."/>
            <person name="Zhang X."/>
            <person name="Liu X."/>
        </authorList>
    </citation>
    <scope>NUCLEOTIDE SEQUENCE [LARGE SCALE GENOMIC DNA]</scope>
    <source>
        <strain evidence="4">W106-1 / CGMCC3.15140</strain>
    </source>
</reference>
<dbReference type="GO" id="GO:0016787">
    <property type="term" value="F:hydrolase activity"/>
    <property type="evidence" value="ECO:0007669"/>
    <property type="project" value="UniProtKB-KW"/>
</dbReference>
<feature type="domain" description="Alpha/beta hydrolase fold-3" evidence="2">
    <location>
        <begin position="99"/>
        <end position="314"/>
    </location>
</feature>
<evidence type="ECO:0000256" key="1">
    <source>
        <dbReference type="ARBA" id="ARBA00022801"/>
    </source>
</evidence>
<accession>W3X7U1</accession>
<protein>
    <recommendedName>
        <fullName evidence="2">Alpha/beta hydrolase fold-3 domain-containing protein</fullName>
    </recommendedName>
</protein>
<dbReference type="OrthoDB" id="408631at2759"/>
<dbReference type="Gene3D" id="3.40.50.1820">
    <property type="entry name" value="alpha/beta hydrolase"/>
    <property type="match status" value="1"/>
</dbReference>
<dbReference type="EMBL" id="KI912112">
    <property type="protein sequence ID" value="ETS81462.1"/>
    <property type="molecule type" value="Genomic_DNA"/>
</dbReference>
<dbReference type="KEGG" id="pfy:PFICI_06464"/>